<comment type="caution">
    <text evidence="9">The sequence shown here is derived from an EMBL/GenBank/DDBJ whole genome shotgun (WGS) entry which is preliminary data.</text>
</comment>
<dbReference type="InterPro" id="IPR036005">
    <property type="entry name" value="Creatinase/aminopeptidase-like"/>
</dbReference>
<dbReference type="InterPro" id="IPR000994">
    <property type="entry name" value="Pept_M24"/>
</dbReference>
<feature type="binding site" evidence="6">
    <location>
        <position position="114"/>
    </location>
    <ligand>
        <name>a divalent metal cation</name>
        <dbReference type="ChEBI" id="CHEBI:60240"/>
        <label>1</label>
    </ligand>
</feature>
<dbReference type="Pfam" id="PF00557">
    <property type="entry name" value="Peptidase_M24"/>
    <property type="match status" value="1"/>
</dbReference>
<dbReference type="Proteomes" id="UP000050501">
    <property type="component" value="Unassembled WGS sequence"/>
</dbReference>
<feature type="binding site" evidence="6">
    <location>
        <position position="241"/>
    </location>
    <ligand>
        <name>a divalent metal cation</name>
        <dbReference type="ChEBI" id="CHEBI:60240"/>
        <label>1</label>
    </ligand>
</feature>
<dbReference type="InterPro" id="IPR001714">
    <property type="entry name" value="Pept_M24_MAP"/>
</dbReference>
<gene>
    <name evidence="6" type="primary">map</name>
    <name evidence="9" type="ORF">ADN01_07760</name>
</gene>
<evidence type="ECO:0000256" key="5">
    <source>
        <dbReference type="ARBA" id="ARBA00022801"/>
    </source>
</evidence>
<comment type="catalytic activity">
    <reaction evidence="6 7">
        <text>Release of N-terminal amino acids, preferentially methionine, from peptides and arylamides.</text>
        <dbReference type="EC" id="3.4.11.18"/>
    </reaction>
</comment>
<dbReference type="CDD" id="cd01086">
    <property type="entry name" value="MetAP1"/>
    <property type="match status" value="1"/>
</dbReference>
<comment type="subunit">
    <text evidence="6">Monomer.</text>
</comment>
<feature type="binding site" evidence="6">
    <location>
        <position position="103"/>
    </location>
    <ligand>
        <name>a divalent metal cation</name>
        <dbReference type="ChEBI" id="CHEBI:60240"/>
        <label>1</label>
    </ligand>
</feature>
<dbReference type="PROSITE" id="PS00680">
    <property type="entry name" value="MAP_1"/>
    <property type="match status" value="1"/>
</dbReference>
<dbReference type="PANTHER" id="PTHR43330">
    <property type="entry name" value="METHIONINE AMINOPEPTIDASE"/>
    <property type="match status" value="1"/>
</dbReference>
<dbReference type="SUPFAM" id="SSF55920">
    <property type="entry name" value="Creatinase/aminopeptidase"/>
    <property type="match status" value="1"/>
</dbReference>
<dbReference type="GO" id="GO:0046872">
    <property type="term" value="F:metal ion binding"/>
    <property type="evidence" value="ECO:0007669"/>
    <property type="project" value="UniProtKB-UniRule"/>
</dbReference>
<evidence type="ECO:0000256" key="2">
    <source>
        <dbReference type="ARBA" id="ARBA00022438"/>
    </source>
</evidence>
<name>A0A0N8GQG0_9CHLR</name>
<dbReference type="GO" id="GO:0070006">
    <property type="term" value="F:metalloaminopeptidase activity"/>
    <property type="evidence" value="ECO:0007669"/>
    <property type="project" value="UniProtKB-UniRule"/>
</dbReference>
<keyword evidence="2 6" id="KW-0031">Aminopeptidase</keyword>
<dbReference type="Gene3D" id="3.90.230.10">
    <property type="entry name" value="Creatinase/methionine aminopeptidase superfamily"/>
    <property type="match status" value="1"/>
</dbReference>
<accession>A0A0N8GQG0</accession>
<evidence type="ECO:0000313" key="9">
    <source>
        <dbReference type="EMBL" id="KPL83594.1"/>
    </source>
</evidence>
<keyword evidence="4 6" id="KW-0479">Metal-binding</keyword>
<feature type="binding site" evidence="6">
    <location>
        <position position="241"/>
    </location>
    <ligand>
        <name>a divalent metal cation</name>
        <dbReference type="ChEBI" id="CHEBI:60240"/>
        <label>2</label>
        <note>catalytic</note>
    </ligand>
</feature>
<keyword evidence="10" id="KW-1185">Reference proteome</keyword>
<evidence type="ECO:0000256" key="6">
    <source>
        <dbReference type="HAMAP-Rule" id="MF_01974"/>
    </source>
</evidence>
<evidence type="ECO:0000313" key="10">
    <source>
        <dbReference type="Proteomes" id="UP000050501"/>
    </source>
</evidence>
<dbReference type="NCBIfam" id="TIGR00500">
    <property type="entry name" value="met_pdase_I"/>
    <property type="match status" value="1"/>
</dbReference>
<comment type="similarity">
    <text evidence="6">Belongs to the peptidase M24A family. Methionine aminopeptidase type 1 subfamily.</text>
</comment>
<comment type="cofactor">
    <cofactor evidence="6">
        <name>Co(2+)</name>
        <dbReference type="ChEBI" id="CHEBI:48828"/>
    </cofactor>
    <cofactor evidence="6">
        <name>Zn(2+)</name>
        <dbReference type="ChEBI" id="CHEBI:29105"/>
    </cofactor>
    <cofactor evidence="6">
        <name>Mn(2+)</name>
        <dbReference type="ChEBI" id="CHEBI:29035"/>
    </cofactor>
    <cofactor evidence="6">
        <name>Fe(2+)</name>
        <dbReference type="ChEBI" id="CHEBI:29033"/>
    </cofactor>
    <text evidence="6">Binds 2 divalent metal cations per subunit. Has a high-affinity and a low affinity metal-binding site. The true nature of the physiological cofactor is under debate. The enzyme is active with cobalt, zinc, manganese or divalent iron ions. Most likely, methionine aminopeptidases function as mononuclear Fe(2+)-metalloproteases under physiological conditions, and the catalytically relevant metal-binding site has been assigned to the histidine-containing high-affinity site.</text>
</comment>
<dbReference type="EMBL" id="LGCM01000029">
    <property type="protein sequence ID" value="KPL83594.1"/>
    <property type="molecule type" value="Genomic_DNA"/>
</dbReference>
<sequence>MVWDRQINLKTPEELEKMRTAGRINAEALAAAHAILRPGVTTADLNAAAEEVMKKYGVYSPFKNYPGPYPYPASTTVSVNEELVHGIPSKKRKLKEGDIVSVDCGTVFEGYVGDSAFTAGVGEVSPETQRLLEVTEMALYVGIAKMVIGNRVGDVSAAVQEYAESRGFFVTREYTGHGVGRRMHEGPQVPNYGTPGRGMPLRAGMTIALEPMLLVGTALTKTLADEWTVVSADGSLTAHFEHSVAVTEQGPVILTLLPDGRAPGQITGHIPHSSV</sequence>
<dbReference type="AlphaFoldDB" id="A0A0N8GQG0"/>
<feature type="binding site" evidence="6">
    <location>
        <position position="85"/>
    </location>
    <ligand>
        <name>substrate</name>
    </ligand>
</feature>
<dbReference type="PANTHER" id="PTHR43330:SF27">
    <property type="entry name" value="METHIONINE AMINOPEPTIDASE"/>
    <property type="match status" value="1"/>
</dbReference>
<dbReference type="PATRIC" id="fig|229921.5.peg.751"/>
<dbReference type="GO" id="GO:0005829">
    <property type="term" value="C:cytosol"/>
    <property type="evidence" value="ECO:0007669"/>
    <property type="project" value="TreeGrafter"/>
</dbReference>
<dbReference type="InterPro" id="IPR002467">
    <property type="entry name" value="Pept_M24A_MAP1"/>
</dbReference>
<dbReference type="EC" id="3.4.11.18" evidence="6 7"/>
<protein>
    <recommendedName>
        <fullName evidence="6 7">Methionine aminopeptidase</fullName>
        <shortName evidence="6">MAP</shortName>
        <shortName evidence="6">MetAP</shortName>
        <ecNumber evidence="6 7">3.4.11.18</ecNumber>
    </recommendedName>
    <alternativeName>
        <fullName evidence="6">Peptidase M</fullName>
    </alternativeName>
</protein>
<dbReference type="STRING" id="229921.ADN01_07760"/>
<feature type="domain" description="Peptidase M24" evidence="8">
    <location>
        <begin position="16"/>
        <end position="248"/>
    </location>
</feature>
<evidence type="ECO:0000256" key="1">
    <source>
        <dbReference type="ARBA" id="ARBA00002521"/>
    </source>
</evidence>
<proteinExistence type="inferred from homology"/>
<dbReference type="OrthoDB" id="9802055at2"/>
<keyword evidence="5 6" id="KW-0378">Hydrolase</keyword>
<feature type="binding site" evidence="6">
    <location>
        <position position="177"/>
    </location>
    <ligand>
        <name>a divalent metal cation</name>
        <dbReference type="ChEBI" id="CHEBI:60240"/>
        <label>2</label>
        <note>catalytic</note>
    </ligand>
</feature>
<comment type="function">
    <text evidence="1 6">Removes the N-terminal methionine from nascent proteins. The N-terminal methionine is often cleaved when the second residue in the primary sequence is small and uncharged (Met-Ala-, Cys, Gly, Pro, Ser, Thr, or Val). Requires deformylation of the N(alpha)-formylated initiator methionine before it can be hydrolyzed.</text>
</comment>
<feature type="binding site" evidence="6">
    <location>
        <position position="184"/>
    </location>
    <ligand>
        <name>substrate</name>
    </ligand>
</feature>
<dbReference type="GO" id="GO:0004239">
    <property type="term" value="F:initiator methionyl aminopeptidase activity"/>
    <property type="evidence" value="ECO:0007669"/>
    <property type="project" value="UniProtKB-UniRule"/>
</dbReference>
<feature type="binding site" evidence="6">
    <location>
        <position position="114"/>
    </location>
    <ligand>
        <name>a divalent metal cation</name>
        <dbReference type="ChEBI" id="CHEBI:60240"/>
        <label>2</label>
        <note>catalytic</note>
    </ligand>
</feature>
<reference evidence="9 10" key="1">
    <citation type="submission" date="2015-07" db="EMBL/GenBank/DDBJ databases">
        <title>Genome sequence of Levilinea saccharolytica DSM 16555.</title>
        <authorList>
            <person name="Hemp J."/>
            <person name="Ward L.M."/>
            <person name="Pace L.A."/>
            <person name="Fischer W.W."/>
        </authorList>
    </citation>
    <scope>NUCLEOTIDE SEQUENCE [LARGE SCALE GENOMIC DNA]</scope>
    <source>
        <strain evidence="9 10">KIBI-1</strain>
    </source>
</reference>
<evidence type="ECO:0000259" key="8">
    <source>
        <dbReference type="Pfam" id="PF00557"/>
    </source>
</evidence>
<evidence type="ECO:0000256" key="3">
    <source>
        <dbReference type="ARBA" id="ARBA00022670"/>
    </source>
</evidence>
<organism evidence="9 10">
    <name type="scientific">Levilinea saccharolytica</name>
    <dbReference type="NCBI Taxonomy" id="229921"/>
    <lineage>
        <taxon>Bacteria</taxon>
        <taxon>Bacillati</taxon>
        <taxon>Chloroflexota</taxon>
        <taxon>Anaerolineae</taxon>
        <taxon>Anaerolineales</taxon>
        <taxon>Anaerolineaceae</taxon>
        <taxon>Levilinea</taxon>
    </lineage>
</organism>
<feature type="binding site" evidence="6">
    <location>
        <position position="210"/>
    </location>
    <ligand>
        <name>a divalent metal cation</name>
        <dbReference type="ChEBI" id="CHEBI:60240"/>
        <label>2</label>
        <note>catalytic</note>
    </ligand>
</feature>
<dbReference type="RefSeq" id="WP_062418991.1">
    <property type="nucleotide sequence ID" value="NZ_DF967974.1"/>
</dbReference>
<dbReference type="PRINTS" id="PR00599">
    <property type="entry name" value="MAPEPTIDASE"/>
</dbReference>
<evidence type="ECO:0000256" key="4">
    <source>
        <dbReference type="ARBA" id="ARBA00022723"/>
    </source>
</evidence>
<dbReference type="GO" id="GO:0006508">
    <property type="term" value="P:proteolysis"/>
    <property type="evidence" value="ECO:0007669"/>
    <property type="project" value="UniProtKB-KW"/>
</dbReference>
<dbReference type="HAMAP" id="MF_01974">
    <property type="entry name" value="MetAP_1"/>
    <property type="match status" value="1"/>
</dbReference>
<keyword evidence="3 6" id="KW-0645">Protease</keyword>
<evidence type="ECO:0000256" key="7">
    <source>
        <dbReference type="RuleBase" id="RU003653"/>
    </source>
</evidence>